<proteinExistence type="predicted"/>
<gene>
    <name evidence="1" type="ORF">GPUN_0831</name>
</gene>
<dbReference type="Proteomes" id="UP000053586">
    <property type="component" value="Unassembled WGS sequence"/>
</dbReference>
<dbReference type="EMBL" id="BAET01000007">
    <property type="protein sequence ID" value="GAB54966.1"/>
    <property type="molecule type" value="Genomic_DNA"/>
</dbReference>
<protein>
    <recommendedName>
        <fullName evidence="3">DUF1840 domain-containing protein</fullName>
    </recommendedName>
</protein>
<sequence>MLVTFSNRSHGDITMFGDVAVNLLKFMGHSGKVPGAFYAQDVPAALAKLEAEIELVKESAQSQEQEQDSDDETFDVSLSKRSLPLIDLLKAAIRDETSVMWVDKH</sequence>
<name>H5T9I9_9ALTE</name>
<keyword evidence="2" id="KW-1185">Reference proteome</keyword>
<reference evidence="1 2" key="1">
    <citation type="journal article" date="2012" name="J. Bacteriol.">
        <title>Genome sequence of proteorhodopsin-containing sea ice bacterium Glaciecola punicea ACAM 611T.</title>
        <authorList>
            <person name="Qin Q.-L."/>
            <person name="Xie B.-B."/>
            <person name="Shu Y.-L."/>
            <person name="Rong J.-C."/>
            <person name="Zhao D.-L."/>
            <person name="Zhang X.-Y."/>
            <person name="Chen X.-L."/>
            <person name="Zhou B.-C."/>
            <person name="Zhanga Y.-Z."/>
        </authorList>
    </citation>
    <scope>NUCLEOTIDE SEQUENCE [LARGE SCALE GENOMIC DNA]</scope>
    <source>
        <strain evidence="1 2">ACAM 611</strain>
    </source>
</reference>
<organism evidence="1 2">
    <name type="scientific">Glaciecola punicea ACAM 611</name>
    <dbReference type="NCBI Taxonomy" id="1121923"/>
    <lineage>
        <taxon>Bacteria</taxon>
        <taxon>Pseudomonadati</taxon>
        <taxon>Pseudomonadota</taxon>
        <taxon>Gammaproteobacteria</taxon>
        <taxon>Alteromonadales</taxon>
        <taxon>Alteromonadaceae</taxon>
        <taxon>Glaciecola</taxon>
    </lineage>
</organism>
<dbReference type="RefSeq" id="WP_006003588.1">
    <property type="nucleotide sequence ID" value="NZ_BAET01000007.1"/>
</dbReference>
<evidence type="ECO:0000313" key="1">
    <source>
        <dbReference type="EMBL" id="GAB54966.1"/>
    </source>
</evidence>
<reference evidence="1 2" key="2">
    <citation type="journal article" date="2017" name="Antonie Van Leeuwenhoek">
        <title>Rhizobium rhizosphaerae sp. nov., a novel species isolated from rice rhizosphere.</title>
        <authorList>
            <person name="Zhao J.J."/>
            <person name="Zhang J."/>
            <person name="Zhang R.J."/>
            <person name="Zhang C.W."/>
            <person name="Yin H.Q."/>
            <person name="Zhang X.X."/>
        </authorList>
    </citation>
    <scope>NUCLEOTIDE SEQUENCE [LARGE SCALE GENOMIC DNA]</scope>
    <source>
        <strain evidence="1 2">ACAM 611</strain>
    </source>
</reference>
<dbReference type="STRING" id="56804.BAE46_00495"/>
<dbReference type="eggNOG" id="ENOG5030N4C">
    <property type="taxonomic scope" value="Bacteria"/>
</dbReference>
<comment type="caution">
    <text evidence="1">The sequence shown here is derived from an EMBL/GenBank/DDBJ whole genome shotgun (WGS) entry which is preliminary data.</text>
</comment>
<evidence type="ECO:0000313" key="2">
    <source>
        <dbReference type="Proteomes" id="UP000053586"/>
    </source>
</evidence>
<accession>H5T9I9</accession>
<dbReference type="OrthoDB" id="5625523at2"/>
<dbReference type="InterPro" id="IPR014991">
    <property type="entry name" value="DUF1840"/>
</dbReference>
<evidence type="ECO:0008006" key="3">
    <source>
        <dbReference type="Google" id="ProtNLM"/>
    </source>
</evidence>
<dbReference type="Pfam" id="PF08895">
    <property type="entry name" value="DUF1840"/>
    <property type="match status" value="1"/>
</dbReference>
<dbReference type="AlphaFoldDB" id="H5T9I9"/>